<comment type="subcellular location">
    <subcellularLocation>
        <location evidence="1 6">Cell membrane</location>
        <topology evidence="1 6">Multi-pass membrane protein</topology>
    </subcellularLocation>
</comment>
<dbReference type="InterPro" id="IPR032816">
    <property type="entry name" value="VTT_dom"/>
</dbReference>
<evidence type="ECO:0000256" key="6">
    <source>
        <dbReference type="RuleBase" id="RU366058"/>
    </source>
</evidence>
<feature type="transmembrane region" description="Helical" evidence="6">
    <location>
        <begin position="114"/>
        <end position="136"/>
    </location>
</feature>
<keyword evidence="3 6" id="KW-0812">Transmembrane</keyword>
<dbReference type="Proteomes" id="UP000274556">
    <property type="component" value="Unassembled WGS sequence"/>
</dbReference>
<keyword evidence="2 6" id="KW-1003">Cell membrane</keyword>
<dbReference type="Pfam" id="PF09335">
    <property type="entry name" value="VTT_dom"/>
    <property type="match status" value="1"/>
</dbReference>
<dbReference type="OrthoDB" id="6182976at2"/>
<evidence type="ECO:0000313" key="9">
    <source>
        <dbReference type="Proteomes" id="UP000274556"/>
    </source>
</evidence>
<organism evidence="8 9">
    <name type="scientific">Thiocapsa rosea</name>
    <dbReference type="NCBI Taxonomy" id="69360"/>
    <lineage>
        <taxon>Bacteria</taxon>
        <taxon>Pseudomonadati</taxon>
        <taxon>Pseudomonadota</taxon>
        <taxon>Gammaproteobacteria</taxon>
        <taxon>Chromatiales</taxon>
        <taxon>Chromatiaceae</taxon>
        <taxon>Thiocapsa</taxon>
    </lineage>
</organism>
<name>A0A495V4B9_9GAMM</name>
<evidence type="ECO:0000259" key="7">
    <source>
        <dbReference type="Pfam" id="PF09335"/>
    </source>
</evidence>
<dbReference type="PANTHER" id="PTHR12677">
    <property type="entry name" value="GOLGI APPARATUS MEMBRANE PROTEIN TVP38-RELATED"/>
    <property type="match status" value="1"/>
</dbReference>
<proteinExistence type="inferred from homology"/>
<dbReference type="AlphaFoldDB" id="A0A495V4B9"/>
<dbReference type="GO" id="GO:0005886">
    <property type="term" value="C:plasma membrane"/>
    <property type="evidence" value="ECO:0007669"/>
    <property type="project" value="UniProtKB-SubCell"/>
</dbReference>
<feature type="transmembrane region" description="Helical" evidence="6">
    <location>
        <begin position="143"/>
        <end position="165"/>
    </location>
</feature>
<sequence length="283" mass="31369">MSKKSLDHDHAPRDTTPLIVPPGCGAVAALQPVPGDRIGRGSKRGDTRCGCLGRFSGAGRARERSDAPKRRAWVVWSVRLFGVLTLALIGWWLWIAYDWDHTAFWEWTSTADPLAFFLLLAVLPAIGFPTSPFYLLAGATFGAGTALVGSGLGMAANLVLCWWLAHTNLRPWIQSRLARTSFKLPELTSPAQAIRFALLVKAAPGVPGTLKTYLLCLSGLTFPVYFWVSLIVSMIYAAIFILLGESVLEHDFRQIGWMLLILALLGGLVWWIRQRWRRQLLNS</sequence>
<comment type="similarity">
    <text evidence="6">Belongs to the TVP38/TMEM64 family.</text>
</comment>
<feature type="domain" description="VTT" evidence="7">
    <location>
        <begin position="128"/>
        <end position="245"/>
    </location>
</feature>
<feature type="transmembrane region" description="Helical" evidence="6">
    <location>
        <begin position="255"/>
        <end position="273"/>
    </location>
</feature>
<protein>
    <recommendedName>
        <fullName evidence="6">TVP38/TMEM64 family membrane protein</fullName>
    </recommendedName>
</protein>
<evidence type="ECO:0000256" key="4">
    <source>
        <dbReference type="ARBA" id="ARBA00022989"/>
    </source>
</evidence>
<dbReference type="PANTHER" id="PTHR12677:SF59">
    <property type="entry name" value="GOLGI APPARATUS MEMBRANE PROTEIN TVP38-RELATED"/>
    <property type="match status" value="1"/>
</dbReference>
<dbReference type="RefSeq" id="WP_120796628.1">
    <property type="nucleotide sequence ID" value="NZ_RBXL01000001.1"/>
</dbReference>
<gene>
    <name evidence="8" type="ORF">BDD21_1525</name>
</gene>
<keyword evidence="5 6" id="KW-0472">Membrane</keyword>
<feature type="transmembrane region" description="Helical" evidence="6">
    <location>
        <begin position="224"/>
        <end position="243"/>
    </location>
</feature>
<keyword evidence="4 6" id="KW-1133">Transmembrane helix</keyword>
<keyword evidence="9" id="KW-1185">Reference proteome</keyword>
<dbReference type="EMBL" id="RBXL01000001">
    <property type="protein sequence ID" value="RKT44149.1"/>
    <property type="molecule type" value="Genomic_DNA"/>
</dbReference>
<accession>A0A495V4B9</accession>
<reference evidence="8 9" key="1">
    <citation type="submission" date="2018-10" db="EMBL/GenBank/DDBJ databases">
        <title>Genomic Encyclopedia of Archaeal and Bacterial Type Strains, Phase II (KMG-II): from individual species to whole genera.</title>
        <authorList>
            <person name="Goeker M."/>
        </authorList>
    </citation>
    <scope>NUCLEOTIDE SEQUENCE [LARGE SCALE GENOMIC DNA]</scope>
    <source>
        <strain evidence="8 9">DSM 235</strain>
    </source>
</reference>
<evidence type="ECO:0000313" key="8">
    <source>
        <dbReference type="EMBL" id="RKT44149.1"/>
    </source>
</evidence>
<comment type="caution">
    <text evidence="8">The sequence shown here is derived from an EMBL/GenBank/DDBJ whole genome shotgun (WGS) entry which is preliminary data.</text>
</comment>
<evidence type="ECO:0000256" key="2">
    <source>
        <dbReference type="ARBA" id="ARBA00022475"/>
    </source>
</evidence>
<evidence type="ECO:0000256" key="3">
    <source>
        <dbReference type="ARBA" id="ARBA00022692"/>
    </source>
</evidence>
<feature type="transmembrane region" description="Helical" evidence="6">
    <location>
        <begin position="72"/>
        <end position="94"/>
    </location>
</feature>
<dbReference type="InterPro" id="IPR015414">
    <property type="entry name" value="TMEM64"/>
</dbReference>
<evidence type="ECO:0000256" key="5">
    <source>
        <dbReference type="ARBA" id="ARBA00023136"/>
    </source>
</evidence>
<evidence type="ECO:0000256" key="1">
    <source>
        <dbReference type="ARBA" id="ARBA00004651"/>
    </source>
</evidence>